<comment type="caution">
    <text evidence="2">The sequence shown here is derived from an EMBL/GenBank/DDBJ whole genome shotgun (WGS) entry which is preliminary data.</text>
</comment>
<dbReference type="Pfam" id="PF00990">
    <property type="entry name" value="GGDEF"/>
    <property type="match status" value="1"/>
</dbReference>
<keyword evidence="3" id="KW-1185">Reference proteome</keyword>
<sequence length="329" mass="37088">MKLPEIPADDAERLKQLHSLQLLDTEPEERFDRLTRMGCRLFNVKTCVISLVDEHRQWFKSRQGIDASETDRCVSFCGHAILTGGIFEVQDTLKDSRFFDNPLVIGEPFIRFYAGCSIRSGGYTMGTICILDSQPRKLSDEDKLLLSDLAASVESEMEAHQIAHTDELTGLINRRGFYMVAGQVVKLVRREKHSLGISLLDLNDFKQINDKFGHIVGDRALQAFASLIAKVFRESDVVARIGGDEFVCLHSDIDEAGLEVAKKRLADEVNAFNQRTHEPFRLSYAHGTALFSKEQITDSLDALLHAADSSMYTIKSQQRRQRQFSTGSE</sequence>
<dbReference type="InterPro" id="IPR000160">
    <property type="entry name" value="GGDEF_dom"/>
</dbReference>
<name>A0ABW1XPS5_9ALTE</name>
<dbReference type="InterPro" id="IPR003018">
    <property type="entry name" value="GAF"/>
</dbReference>
<organism evidence="2 3">
    <name type="scientific">Pseudobowmanella zhangzhouensis</name>
    <dbReference type="NCBI Taxonomy" id="1537679"/>
    <lineage>
        <taxon>Bacteria</taxon>
        <taxon>Pseudomonadati</taxon>
        <taxon>Pseudomonadota</taxon>
        <taxon>Gammaproteobacteria</taxon>
        <taxon>Alteromonadales</taxon>
        <taxon>Alteromonadaceae</taxon>
    </lineage>
</organism>
<protein>
    <submittedName>
        <fullName evidence="2">Diguanylate cyclase domain-containing protein</fullName>
        <ecNumber evidence="2">2.7.7.65</ecNumber>
    </submittedName>
</protein>
<dbReference type="NCBIfam" id="TIGR00254">
    <property type="entry name" value="GGDEF"/>
    <property type="match status" value="1"/>
</dbReference>
<dbReference type="SUPFAM" id="SSF55781">
    <property type="entry name" value="GAF domain-like"/>
    <property type="match status" value="1"/>
</dbReference>
<gene>
    <name evidence="2" type="ORF">ACFP85_14790</name>
</gene>
<dbReference type="SMART" id="SM00267">
    <property type="entry name" value="GGDEF"/>
    <property type="match status" value="1"/>
</dbReference>
<dbReference type="CDD" id="cd01949">
    <property type="entry name" value="GGDEF"/>
    <property type="match status" value="1"/>
</dbReference>
<keyword evidence="2" id="KW-0808">Transferase</keyword>
<keyword evidence="2" id="KW-0548">Nucleotidyltransferase</keyword>
<accession>A0ABW1XPS5</accession>
<proteinExistence type="predicted"/>
<dbReference type="InterPro" id="IPR043128">
    <property type="entry name" value="Rev_trsase/Diguanyl_cyclase"/>
</dbReference>
<dbReference type="InterPro" id="IPR029016">
    <property type="entry name" value="GAF-like_dom_sf"/>
</dbReference>
<dbReference type="PROSITE" id="PS50887">
    <property type="entry name" value="GGDEF"/>
    <property type="match status" value="1"/>
</dbReference>
<evidence type="ECO:0000259" key="1">
    <source>
        <dbReference type="PROSITE" id="PS50887"/>
    </source>
</evidence>
<dbReference type="SMART" id="SM00065">
    <property type="entry name" value="GAF"/>
    <property type="match status" value="1"/>
</dbReference>
<dbReference type="Gene3D" id="3.30.70.270">
    <property type="match status" value="1"/>
</dbReference>
<dbReference type="PANTHER" id="PTHR43102">
    <property type="entry name" value="SLR1143 PROTEIN"/>
    <property type="match status" value="1"/>
</dbReference>
<dbReference type="SUPFAM" id="SSF55073">
    <property type="entry name" value="Nucleotide cyclase"/>
    <property type="match status" value="1"/>
</dbReference>
<evidence type="ECO:0000313" key="2">
    <source>
        <dbReference type="EMBL" id="MFC6441417.1"/>
    </source>
</evidence>
<dbReference type="InterPro" id="IPR029787">
    <property type="entry name" value="Nucleotide_cyclase"/>
</dbReference>
<dbReference type="Pfam" id="PF01590">
    <property type="entry name" value="GAF"/>
    <property type="match status" value="1"/>
</dbReference>
<dbReference type="EC" id="2.7.7.65" evidence="2"/>
<dbReference type="GO" id="GO:0052621">
    <property type="term" value="F:diguanylate cyclase activity"/>
    <property type="evidence" value="ECO:0007669"/>
    <property type="project" value="UniProtKB-EC"/>
</dbReference>
<reference evidence="3" key="1">
    <citation type="journal article" date="2019" name="Int. J. Syst. Evol. Microbiol.">
        <title>The Global Catalogue of Microorganisms (GCM) 10K type strain sequencing project: providing services to taxonomists for standard genome sequencing and annotation.</title>
        <authorList>
            <consortium name="The Broad Institute Genomics Platform"/>
            <consortium name="The Broad Institute Genome Sequencing Center for Infectious Disease"/>
            <person name="Wu L."/>
            <person name="Ma J."/>
        </authorList>
    </citation>
    <scope>NUCLEOTIDE SEQUENCE [LARGE SCALE GENOMIC DNA]</scope>
    <source>
        <strain evidence="3">CGMCC 1.16031</strain>
    </source>
</reference>
<dbReference type="Proteomes" id="UP001596364">
    <property type="component" value="Unassembled WGS sequence"/>
</dbReference>
<evidence type="ECO:0000313" key="3">
    <source>
        <dbReference type="Proteomes" id="UP001596364"/>
    </source>
</evidence>
<dbReference type="Gene3D" id="3.30.450.40">
    <property type="match status" value="1"/>
</dbReference>
<dbReference type="EMBL" id="JBHSUS010000001">
    <property type="protein sequence ID" value="MFC6441417.1"/>
    <property type="molecule type" value="Genomic_DNA"/>
</dbReference>
<dbReference type="PANTHER" id="PTHR43102:SF2">
    <property type="entry name" value="GAF DOMAIN-CONTAINING PROTEIN"/>
    <property type="match status" value="1"/>
</dbReference>
<feature type="domain" description="GGDEF" evidence="1">
    <location>
        <begin position="193"/>
        <end position="327"/>
    </location>
</feature>
<dbReference type="RefSeq" id="WP_131257820.1">
    <property type="nucleotide sequence ID" value="NZ_JBHSUS010000001.1"/>
</dbReference>